<dbReference type="Proteomes" id="UP000767392">
    <property type="component" value="Unassembled WGS sequence"/>
</dbReference>
<reference evidence="1 2" key="1">
    <citation type="submission" date="2018-08" db="EMBL/GenBank/DDBJ databases">
        <title>Comparative genomics of wild bee and flower associated Lactobacillus reveals potential adaptation to the bee host.</title>
        <authorList>
            <person name="Vuong H.Q."/>
            <person name="Mcfrederick Q.S."/>
        </authorList>
    </citation>
    <scope>NUCLEOTIDE SEQUENCE [LARGE SCALE GENOMIC DNA]</scope>
    <source>
        <strain evidence="1 2">HV_04</strain>
    </source>
</reference>
<name>A0ABY2YVF2_9LACO</name>
<evidence type="ECO:0008006" key="3">
    <source>
        <dbReference type="Google" id="ProtNLM"/>
    </source>
</evidence>
<dbReference type="EMBL" id="QUAM01000007">
    <property type="protein sequence ID" value="TPR12453.1"/>
    <property type="molecule type" value="Genomic_DNA"/>
</dbReference>
<dbReference type="PANTHER" id="PTHR40026">
    <property type="entry name" value="PROTEIN VEG"/>
    <property type="match status" value="1"/>
</dbReference>
<dbReference type="PANTHER" id="PTHR40026:SF1">
    <property type="entry name" value="PROTEIN VEG"/>
    <property type="match status" value="1"/>
</dbReference>
<keyword evidence="2" id="KW-1185">Reference proteome</keyword>
<dbReference type="Pfam" id="PF06257">
    <property type="entry name" value="VEG"/>
    <property type="match status" value="1"/>
</dbReference>
<organism evidence="1 2">
    <name type="scientific">Apilactobacillus timberlakei</name>
    <dbReference type="NCBI Taxonomy" id="2008380"/>
    <lineage>
        <taxon>Bacteria</taxon>
        <taxon>Bacillati</taxon>
        <taxon>Bacillota</taxon>
        <taxon>Bacilli</taxon>
        <taxon>Lactobacillales</taxon>
        <taxon>Lactobacillaceae</taxon>
        <taxon>Apilactobacillus</taxon>
    </lineage>
</organism>
<sequence length="84" mass="9655">MPTSLNTIKSELEDRLGQKVVVTVQVGRNKTLKRHGKLSEIFPAVFIVDLEKDENLKRVSYSYTDILTKNIDVDFEDDNKTEEV</sequence>
<evidence type="ECO:0000313" key="1">
    <source>
        <dbReference type="EMBL" id="TPR12453.1"/>
    </source>
</evidence>
<accession>A0ABY2YVF2</accession>
<evidence type="ECO:0000313" key="2">
    <source>
        <dbReference type="Proteomes" id="UP000767392"/>
    </source>
</evidence>
<comment type="caution">
    <text evidence="1">The sequence shown here is derived from an EMBL/GenBank/DDBJ whole genome shotgun (WGS) entry which is preliminary data.</text>
</comment>
<protein>
    <recommendedName>
        <fullName evidence="3">Veg protein</fullName>
    </recommendedName>
</protein>
<gene>
    <name evidence="1" type="ORF">DY048_07345</name>
</gene>
<proteinExistence type="predicted"/>
<dbReference type="PIRSF" id="PIRSF037257">
    <property type="entry name" value="DUF1021"/>
    <property type="match status" value="1"/>
</dbReference>
<dbReference type="Gene3D" id="2.30.30.100">
    <property type="match status" value="1"/>
</dbReference>
<dbReference type="InterPro" id="IPR009366">
    <property type="entry name" value="Protein_Veg"/>
</dbReference>
<dbReference type="RefSeq" id="WP_105964048.1">
    <property type="nucleotide sequence ID" value="NZ_POST01000006.1"/>
</dbReference>